<evidence type="ECO:0000259" key="1">
    <source>
        <dbReference type="Pfam" id="PF09851"/>
    </source>
</evidence>
<protein>
    <submittedName>
        <fullName evidence="2">Short C-terminal domain-containing protein</fullName>
    </submittedName>
</protein>
<dbReference type="Pfam" id="PF09851">
    <property type="entry name" value="SHOCT"/>
    <property type="match status" value="1"/>
</dbReference>
<dbReference type="STRING" id="753702.SAMN04488102_101329"/>
<dbReference type="AlphaFoldDB" id="A0A1I1EWZ9"/>
<feature type="domain" description="SHOCT" evidence="1">
    <location>
        <begin position="221"/>
        <end position="248"/>
    </location>
</feature>
<proteinExistence type="predicted"/>
<dbReference type="EMBL" id="FOLT01000001">
    <property type="protein sequence ID" value="SFB90018.1"/>
    <property type="molecule type" value="Genomic_DNA"/>
</dbReference>
<dbReference type="InterPro" id="IPR018649">
    <property type="entry name" value="SHOCT"/>
</dbReference>
<evidence type="ECO:0000313" key="3">
    <source>
        <dbReference type="Proteomes" id="UP000199612"/>
    </source>
</evidence>
<dbReference type="OrthoDB" id="1908357at2"/>
<dbReference type="RefSeq" id="WP_091528117.1">
    <property type="nucleotide sequence ID" value="NZ_FOLT01000001.1"/>
</dbReference>
<keyword evidence="3" id="KW-1185">Reference proteome</keyword>
<evidence type="ECO:0000313" key="2">
    <source>
        <dbReference type="EMBL" id="SFB90018.1"/>
    </source>
</evidence>
<organism evidence="2 3">
    <name type="scientific">Alkalibacterium subtropicum</name>
    <dbReference type="NCBI Taxonomy" id="753702"/>
    <lineage>
        <taxon>Bacteria</taxon>
        <taxon>Bacillati</taxon>
        <taxon>Bacillota</taxon>
        <taxon>Bacilli</taxon>
        <taxon>Lactobacillales</taxon>
        <taxon>Carnobacteriaceae</taxon>
        <taxon>Alkalibacterium</taxon>
    </lineage>
</organism>
<dbReference type="Proteomes" id="UP000199612">
    <property type="component" value="Unassembled WGS sequence"/>
</dbReference>
<name>A0A1I1EWZ9_9LACT</name>
<reference evidence="3" key="1">
    <citation type="submission" date="2016-10" db="EMBL/GenBank/DDBJ databases">
        <authorList>
            <person name="Varghese N."/>
            <person name="Submissions S."/>
        </authorList>
    </citation>
    <scope>NUCLEOTIDE SEQUENCE [LARGE SCALE GENOMIC DNA]</scope>
    <source>
        <strain evidence="3">DSM 23664</strain>
    </source>
</reference>
<sequence>MGFLDELKGKANDLKDKAKVALDESEKNSNIKKKIKNEETLSVEEKVFFEKYNKQTVEAFVIGEKNKFRPTKRTKHLIIDDDSKQWTTVKTSNKTFKYSELLSYELIEDGESVTKGGVSLGRAVVGGVLFSGVGMILGGLTGKKKSKNFVTEMKIVISVNNPDNPSIIIPLVKKKMKKDSKDYKKLAEDAQETLSYLDMIAAYEEEKISPDKKPNEKSVVEELKEYKELLDAGIIDQEDFDRKKAELL</sequence>
<accession>A0A1I1EWZ9</accession>
<gene>
    <name evidence="2" type="ORF">SAMN04488102_101329</name>
</gene>